<organism evidence="1 2">
    <name type="scientific">Letharia columbiana</name>
    <dbReference type="NCBI Taxonomy" id="112416"/>
    <lineage>
        <taxon>Eukaryota</taxon>
        <taxon>Fungi</taxon>
        <taxon>Dikarya</taxon>
        <taxon>Ascomycota</taxon>
        <taxon>Pezizomycotina</taxon>
        <taxon>Lecanoromycetes</taxon>
        <taxon>OSLEUM clade</taxon>
        <taxon>Lecanoromycetidae</taxon>
        <taxon>Lecanorales</taxon>
        <taxon>Lecanorineae</taxon>
        <taxon>Parmeliaceae</taxon>
        <taxon>Letharia</taxon>
    </lineage>
</organism>
<name>A0A8H6FVT0_9LECA</name>
<dbReference type="Proteomes" id="UP000578531">
    <property type="component" value="Unassembled WGS sequence"/>
</dbReference>
<dbReference type="AlphaFoldDB" id="A0A8H6FVT0"/>
<dbReference type="PANTHER" id="PTHR10039:SF5">
    <property type="entry name" value="NACHT DOMAIN-CONTAINING PROTEIN"/>
    <property type="match status" value="1"/>
</dbReference>
<dbReference type="GeneID" id="59287971"/>
<evidence type="ECO:0000313" key="1">
    <source>
        <dbReference type="EMBL" id="KAF6235627.1"/>
    </source>
</evidence>
<dbReference type="EMBL" id="JACCJC010000024">
    <property type="protein sequence ID" value="KAF6235627.1"/>
    <property type="molecule type" value="Genomic_DNA"/>
</dbReference>
<gene>
    <name evidence="1" type="ORF">HO173_006310</name>
</gene>
<reference evidence="1 2" key="1">
    <citation type="journal article" date="2020" name="Genomics">
        <title>Complete, high-quality genomes from long-read metagenomic sequencing of two wolf lichen thalli reveals enigmatic genome architecture.</title>
        <authorList>
            <person name="McKenzie S.K."/>
            <person name="Walston R.F."/>
            <person name="Allen J.L."/>
        </authorList>
    </citation>
    <scope>NUCLEOTIDE SEQUENCE [LARGE SCALE GENOMIC DNA]</scope>
    <source>
        <strain evidence="1">WasteWater2</strain>
    </source>
</reference>
<proteinExistence type="predicted"/>
<dbReference type="RefSeq" id="XP_037164995.1">
    <property type="nucleotide sequence ID" value="XM_037308221.1"/>
</dbReference>
<sequence length="120" mass="13813">MRILLKQEAHVQAVNLLKKKINKRADGVFLWVRPVVDGFSRGLTKGESIEALESHLSELPDDLNDFHRHMLSKIDRRYFRETSMMLEAVLRARSPFTVLQLALILYSNAATYPETIPFTS</sequence>
<dbReference type="OrthoDB" id="443402at2759"/>
<protein>
    <submittedName>
        <fullName evidence="1">Uncharacterized protein</fullName>
    </submittedName>
</protein>
<keyword evidence="2" id="KW-1185">Reference proteome</keyword>
<accession>A0A8H6FVT0</accession>
<dbReference type="PANTHER" id="PTHR10039">
    <property type="entry name" value="AMELOGENIN"/>
    <property type="match status" value="1"/>
</dbReference>
<evidence type="ECO:0000313" key="2">
    <source>
        <dbReference type="Proteomes" id="UP000578531"/>
    </source>
</evidence>
<comment type="caution">
    <text evidence="1">The sequence shown here is derived from an EMBL/GenBank/DDBJ whole genome shotgun (WGS) entry which is preliminary data.</text>
</comment>